<keyword evidence="1" id="KW-0547">Nucleotide-binding</keyword>
<dbReference type="InterPro" id="IPR027417">
    <property type="entry name" value="P-loop_NTPase"/>
</dbReference>
<dbReference type="SUPFAM" id="SSF52540">
    <property type="entry name" value="P-loop containing nucleoside triphosphate hydrolases"/>
    <property type="match status" value="1"/>
</dbReference>
<accession>A0A2K8NUV8</accession>
<dbReference type="GO" id="GO:0015937">
    <property type="term" value="P:coenzyme A biosynthetic process"/>
    <property type="evidence" value="ECO:0007669"/>
    <property type="project" value="UniProtKB-UniRule"/>
</dbReference>
<dbReference type="EMBL" id="CP024963">
    <property type="protein sequence ID" value="ATZ17326.1"/>
    <property type="molecule type" value="Genomic_DNA"/>
</dbReference>
<dbReference type="OrthoDB" id="9812943at2"/>
<dbReference type="RefSeq" id="WP_025734223.1">
    <property type="nucleotide sequence ID" value="NZ_CP024963.1"/>
</dbReference>
<dbReference type="EC" id="2.7.1.24" evidence="3"/>
<keyword evidence="4" id="KW-0808">Transferase</keyword>
<dbReference type="InterPro" id="IPR001977">
    <property type="entry name" value="Depp_CoAkinase"/>
</dbReference>
<name>A0A2K8NUV8_9MOLU</name>
<keyword evidence="4" id="KW-0418">Kinase</keyword>
<evidence type="ECO:0000313" key="4">
    <source>
        <dbReference type="EMBL" id="ATZ17326.1"/>
    </source>
</evidence>
<evidence type="ECO:0000256" key="2">
    <source>
        <dbReference type="ARBA" id="ARBA00022840"/>
    </source>
</evidence>
<keyword evidence="5" id="KW-1185">Reference proteome</keyword>
<dbReference type="KEGG" id="elj:ELUMI_v1c06040"/>
<sequence>MILGIFGFTGSGKTTVTKYITEKYNFKAIDLDVISREIMDLEESQNFVKMTFPQAYNMQTQKVDRKILREIIFNSPIENQKLSQYMWPKIKEHVIQTITSSKENIIIDGAILPKLNIPIDKYIYVSADQQDLLHRIKVRDNANENTTYELLKYQGELLYESVKDFEIHNNSSIEKLYQQIEIIMKKIKD</sequence>
<dbReference type="PROSITE" id="PS51219">
    <property type="entry name" value="DPCK"/>
    <property type="match status" value="1"/>
</dbReference>
<dbReference type="AlphaFoldDB" id="A0A2K8NUV8"/>
<dbReference type="Gene3D" id="3.40.50.300">
    <property type="entry name" value="P-loop containing nucleotide triphosphate hydrolases"/>
    <property type="match status" value="1"/>
</dbReference>
<organism evidence="4 5">
    <name type="scientific">Williamsoniiplasma luminosum</name>
    <dbReference type="NCBI Taxonomy" id="214888"/>
    <lineage>
        <taxon>Bacteria</taxon>
        <taxon>Bacillati</taxon>
        <taxon>Mycoplasmatota</taxon>
        <taxon>Mollicutes</taxon>
        <taxon>Entomoplasmatales</taxon>
        <taxon>Williamsoniiplasma</taxon>
    </lineage>
</organism>
<dbReference type="GO" id="GO:0004140">
    <property type="term" value="F:dephospho-CoA kinase activity"/>
    <property type="evidence" value="ECO:0007669"/>
    <property type="project" value="UniProtKB-UniRule"/>
</dbReference>
<dbReference type="Pfam" id="PF01121">
    <property type="entry name" value="CoaE"/>
    <property type="match status" value="1"/>
</dbReference>
<evidence type="ECO:0000256" key="3">
    <source>
        <dbReference type="NCBIfam" id="TIGR00152"/>
    </source>
</evidence>
<dbReference type="GO" id="GO:0005524">
    <property type="term" value="F:ATP binding"/>
    <property type="evidence" value="ECO:0007669"/>
    <property type="project" value="UniProtKB-KW"/>
</dbReference>
<dbReference type="NCBIfam" id="TIGR00152">
    <property type="entry name" value="dephospho-CoA kinase"/>
    <property type="match status" value="1"/>
</dbReference>
<gene>
    <name evidence="4" type="primary">coaE</name>
    <name evidence="4" type="ORF">ELUMI_v1c06040</name>
</gene>
<dbReference type="GO" id="GO:0005737">
    <property type="term" value="C:cytoplasm"/>
    <property type="evidence" value="ECO:0007669"/>
    <property type="project" value="UniProtKB-UniRule"/>
</dbReference>
<keyword evidence="2" id="KW-0067">ATP-binding</keyword>
<dbReference type="CDD" id="cd02022">
    <property type="entry name" value="DPCK"/>
    <property type="match status" value="1"/>
</dbReference>
<proteinExistence type="predicted"/>
<evidence type="ECO:0000256" key="1">
    <source>
        <dbReference type="ARBA" id="ARBA00022741"/>
    </source>
</evidence>
<dbReference type="Proteomes" id="UP000232063">
    <property type="component" value="Chromosome"/>
</dbReference>
<protein>
    <recommendedName>
        <fullName evidence="3">Dephospho-CoA kinase</fullName>
        <ecNumber evidence="3">2.7.1.24</ecNumber>
    </recommendedName>
</protein>
<evidence type="ECO:0000313" key="5">
    <source>
        <dbReference type="Proteomes" id="UP000232063"/>
    </source>
</evidence>
<reference evidence="4 5" key="1">
    <citation type="submission" date="2017-11" db="EMBL/GenBank/DDBJ databases">
        <title>Genome sequence of Entomoplasma luminosum PIMN-1 (ATCC 49195).</title>
        <authorList>
            <person name="Lo W.-S."/>
            <person name="Gasparich G.E."/>
            <person name="Kuo C.-H."/>
        </authorList>
    </citation>
    <scope>NUCLEOTIDE SEQUENCE [LARGE SCALE GENOMIC DNA]</scope>
    <source>
        <strain evidence="4 5">PIMN-1</strain>
    </source>
</reference>